<feature type="compositionally biased region" description="Basic and acidic residues" evidence="1">
    <location>
        <begin position="471"/>
        <end position="517"/>
    </location>
</feature>
<evidence type="ECO:0000256" key="1">
    <source>
        <dbReference type="SAM" id="MobiDB-lite"/>
    </source>
</evidence>
<protein>
    <submittedName>
        <fullName evidence="3">Uncharacterized protein</fullName>
    </submittedName>
</protein>
<dbReference type="EMBL" id="CP021112">
    <property type="protein sequence ID" value="ARP97750.1"/>
    <property type="molecule type" value="Genomic_DNA"/>
</dbReference>
<organism evidence="3 4">
    <name type="scientific">Pseudorhodoplanes sinuspersici</name>
    <dbReference type="NCBI Taxonomy" id="1235591"/>
    <lineage>
        <taxon>Bacteria</taxon>
        <taxon>Pseudomonadati</taxon>
        <taxon>Pseudomonadota</taxon>
        <taxon>Alphaproteobacteria</taxon>
        <taxon>Hyphomicrobiales</taxon>
        <taxon>Pseudorhodoplanes</taxon>
    </lineage>
</organism>
<dbReference type="SUPFAM" id="SSF52129">
    <property type="entry name" value="Caspase-like"/>
    <property type="match status" value="1"/>
</dbReference>
<dbReference type="OrthoDB" id="9816009at2"/>
<accession>A0A1W6ZKU9</accession>
<dbReference type="PANTHER" id="PTHR22576">
    <property type="entry name" value="MUCOSA ASSOCIATED LYMPHOID TISSUE LYMPHOMA TRANSLOCATION PROTEIN 1/PARACASPASE"/>
    <property type="match status" value="1"/>
</dbReference>
<feature type="region of interest" description="Disordered" evidence="1">
    <location>
        <begin position="469"/>
        <end position="522"/>
    </location>
</feature>
<dbReference type="Gene3D" id="3.40.50.1460">
    <property type="match status" value="1"/>
</dbReference>
<feature type="signal peptide" evidence="2">
    <location>
        <begin position="1"/>
        <end position="19"/>
    </location>
</feature>
<dbReference type="PANTHER" id="PTHR22576:SF37">
    <property type="entry name" value="MUCOSA-ASSOCIATED LYMPHOID TISSUE LYMPHOMA TRANSLOCATION PROTEIN 1"/>
    <property type="match status" value="1"/>
</dbReference>
<dbReference type="Proteomes" id="UP000194137">
    <property type="component" value="Chromosome"/>
</dbReference>
<dbReference type="Pfam" id="PF00656">
    <property type="entry name" value="Peptidase_C14"/>
    <property type="match status" value="1"/>
</dbReference>
<feature type="chain" id="PRO_5043825763" evidence="2">
    <location>
        <begin position="20"/>
        <end position="545"/>
    </location>
</feature>
<proteinExistence type="predicted"/>
<dbReference type="RefSeq" id="WP_086086070.1">
    <property type="nucleotide sequence ID" value="NZ_CP021112.1"/>
</dbReference>
<sequence length="545" mass="58818">MKRLAALLCGFWAVLAAAAAPSEAQAEKRVALVIGNSAYQNASRLTNPGNDASAMADLFRRAGFDVVEARQDLGNLEFKRVAREFTVAARDADVAVMYFAGHGIEVNGTNYLIPIDARLATDFDVEDEALSLDRLVRALEPARRLRLIILDACRDNPFIQTMQRSVASRAVSSGLAKVEPATSDTLVAFAAKAGSTADDGRGPNSPFTTALLNHLTVPGRDVRIALGYVRDEVIKTTGNKQEPFVYGSLGGATVALVPEPKREIAAQPSLPAPQPNIAAPSGSDPRRDYEFAERVGTKEAWDSFLSVHKSGFYADLARAQRDKLAARSQSQTFDSKIPAVPPVPNVAVIPPSVAPASPSPEQKVAVLPPSDAAKPTVEARPDIRVLTRDLQTELKRVGCDPGALDGNWSPKSVQALNQFNRRAGMKLDVKVATLGALDAVKGQKGRICPLICGRGERVEGDQCVAIPAEPKPVKREAARPPEPSPRERLRERVRERAQERIREQRQLSTRPEPRRTCSEGSPLTVGGRACCEVTPERGAARIFCP</sequence>
<feature type="region of interest" description="Disordered" evidence="1">
    <location>
        <begin position="265"/>
        <end position="287"/>
    </location>
</feature>
<evidence type="ECO:0000313" key="4">
    <source>
        <dbReference type="Proteomes" id="UP000194137"/>
    </source>
</evidence>
<gene>
    <name evidence="3" type="ORF">CAK95_00645</name>
</gene>
<evidence type="ECO:0000256" key="2">
    <source>
        <dbReference type="SAM" id="SignalP"/>
    </source>
</evidence>
<dbReference type="GO" id="GO:0004197">
    <property type="term" value="F:cysteine-type endopeptidase activity"/>
    <property type="evidence" value="ECO:0007669"/>
    <property type="project" value="InterPro"/>
</dbReference>
<dbReference type="GO" id="GO:0006508">
    <property type="term" value="P:proteolysis"/>
    <property type="evidence" value="ECO:0007669"/>
    <property type="project" value="InterPro"/>
</dbReference>
<dbReference type="InterPro" id="IPR029030">
    <property type="entry name" value="Caspase-like_dom_sf"/>
</dbReference>
<reference evidence="3 4" key="1">
    <citation type="submission" date="2017-05" db="EMBL/GenBank/DDBJ databases">
        <title>Full genome sequence of Pseudorhodoplanes sinuspersici.</title>
        <authorList>
            <person name="Dastgheib S.M.M."/>
            <person name="Shavandi M."/>
            <person name="Tirandaz H."/>
        </authorList>
    </citation>
    <scope>NUCLEOTIDE SEQUENCE [LARGE SCALE GENOMIC DNA]</scope>
    <source>
        <strain evidence="3 4">RIPI110</strain>
    </source>
</reference>
<dbReference type="InterPro" id="IPR001309">
    <property type="entry name" value="Pept_C14_p20"/>
</dbReference>
<dbReference type="PROSITE" id="PS50208">
    <property type="entry name" value="CASPASE_P20"/>
    <property type="match status" value="1"/>
</dbReference>
<name>A0A1W6ZKU9_9HYPH</name>
<dbReference type="InterPro" id="IPR011600">
    <property type="entry name" value="Pept_C14_caspase"/>
</dbReference>
<keyword evidence="2" id="KW-0732">Signal</keyword>
<dbReference type="InterPro" id="IPR052039">
    <property type="entry name" value="Caspase-related_regulators"/>
</dbReference>
<keyword evidence="4" id="KW-1185">Reference proteome</keyword>
<evidence type="ECO:0000313" key="3">
    <source>
        <dbReference type="EMBL" id="ARP97750.1"/>
    </source>
</evidence>
<dbReference type="AlphaFoldDB" id="A0A1W6ZKU9"/>
<dbReference type="STRING" id="1235591.CAK95_00645"/>
<dbReference type="KEGG" id="psin:CAK95_00645"/>